<keyword evidence="1" id="KW-1133">Transmembrane helix</keyword>
<dbReference type="EMBL" id="CP103416">
    <property type="protein sequence ID" value="UVW35226.1"/>
    <property type="molecule type" value="Genomic_DNA"/>
</dbReference>
<dbReference type="Proteomes" id="UP001059934">
    <property type="component" value="Chromosome"/>
</dbReference>
<reference evidence="2" key="1">
    <citation type="submission" date="2022-08" db="EMBL/GenBank/DDBJ databases">
        <title>Catabolic pathway analysis in culturable SAR92 clade bacteria reveals their overlooked roles in DMSP degradation in coastal seas.</title>
        <authorList>
            <person name="He X."/>
            <person name="Zhang X."/>
            <person name="Zhang Y."/>
        </authorList>
    </citation>
    <scope>NUCLEOTIDE SEQUENCE</scope>
    <source>
        <strain evidence="2">H455</strain>
    </source>
</reference>
<evidence type="ECO:0000256" key="1">
    <source>
        <dbReference type="SAM" id="Phobius"/>
    </source>
</evidence>
<keyword evidence="3" id="KW-1185">Reference proteome</keyword>
<evidence type="ECO:0000313" key="3">
    <source>
        <dbReference type="Proteomes" id="UP001059934"/>
    </source>
</evidence>
<name>A0ABY5TQ54_9GAMM</name>
<feature type="transmembrane region" description="Helical" evidence="1">
    <location>
        <begin position="17"/>
        <end position="36"/>
    </location>
</feature>
<organism evidence="2 3">
    <name type="scientific">SAR92 clade bacterium H455</name>
    <dbReference type="NCBI Taxonomy" id="2974818"/>
    <lineage>
        <taxon>Bacteria</taxon>
        <taxon>Pseudomonadati</taxon>
        <taxon>Pseudomonadota</taxon>
        <taxon>Gammaproteobacteria</taxon>
        <taxon>Cellvibrionales</taxon>
        <taxon>Porticoccaceae</taxon>
        <taxon>SAR92 clade</taxon>
    </lineage>
</organism>
<evidence type="ECO:0008006" key="4">
    <source>
        <dbReference type="Google" id="ProtNLM"/>
    </source>
</evidence>
<sequence>MSDAQTTQGPRNRGMKIQIWIMLIMVGGVMVAGTLMQPKSEEDRQQLMATLGTTNQGQLVKPAVDARTVFPANPNRAEKWKIVVAGGDSCDAACNQVILDTRSVHILMGKLVRRAERVYLANAEQLQQQEFDDLSLAHPHLTIQTTGLNEFTQLLKNTSAEWDMADTRYFVVTPDAEVILYYTQDDDVMGLLEDMKHLLKYSPDR</sequence>
<proteinExistence type="predicted"/>
<gene>
    <name evidence="2" type="ORF">NYF23_01145</name>
</gene>
<protein>
    <recommendedName>
        <fullName evidence="4">Transmembrane protein</fullName>
    </recommendedName>
</protein>
<accession>A0ABY5TQ54</accession>
<keyword evidence="1" id="KW-0472">Membrane</keyword>
<keyword evidence="1" id="KW-0812">Transmembrane</keyword>
<evidence type="ECO:0000313" key="2">
    <source>
        <dbReference type="EMBL" id="UVW35226.1"/>
    </source>
</evidence>